<evidence type="ECO:0000256" key="1">
    <source>
        <dbReference type="SAM" id="Phobius"/>
    </source>
</evidence>
<keyword evidence="3" id="KW-1185">Reference proteome</keyword>
<reference evidence="2" key="1">
    <citation type="submission" date="2021-03" db="EMBL/GenBank/DDBJ databases">
        <title>Chromosome level genome of the anhydrobiotic midge Polypedilum vanderplanki.</title>
        <authorList>
            <person name="Yoshida Y."/>
            <person name="Kikawada T."/>
            <person name="Gusev O."/>
        </authorList>
    </citation>
    <scope>NUCLEOTIDE SEQUENCE</scope>
    <source>
        <strain evidence="2">NIAS01</strain>
        <tissue evidence="2">Whole body or cell culture</tissue>
    </source>
</reference>
<accession>A0A9J6BVW9</accession>
<name>A0A9J6BVW9_POLVA</name>
<organism evidence="2 3">
    <name type="scientific">Polypedilum vanderplanki</name>
    <name type="common">Sleeping chironomid midge</name>
    <dbReference type="NCBI Taxonomy" id="319348"/>
    <lineage>
        <taxon>Eukaryota</taxon>
        <taxon>Metazoa</taxon>
        <taxon>Ecdysozoa</taxon>
        <taxon>Arthropoda</taxon>
        <taxon>Hexapoda</taxon>
        <taxon>Insecta</taxon>
        <taxon>Pterygota</taxon>
        <taxon>Neoptera</taxon>
        <taxon>Endopterygota</taxon>
        <taxon>Diptera</taxon>
        <taxon>Nematocera</taxon>
        <taxon>Chironomoidea</taxon>
        <taxon>Chironomidae</taxon>
        <taxon>Chironominae</taxon>
        <taxon>Polypedilum</taxon>
        <taxon>Polypedilum</taxon>
    </lineage>
</organism>
<dbReference type="EMBL" id="JADBJN010000003">
    <property type="protein sequence ID" value="KAG5674047.1"/>
    <property type="molecule type" value="Genomic_DNA"/>
</dbReference>
<feature type="transmembrane region" description="Helical" evidence="1">
    <location>
        <begin position="155"/>
        <end position="176"/>
    </location>
</feature>
<keyword evidence="1" id="KW-0812">Transmembrane</keyword>
<dbReference type="AlphaFoldDB" id="A0A9J6BVW9"/>
<gene>
    <name evidence="2" type="ORF">PVAND_004036</name>
</gene>
<evidence type="ECO:0000313" key="2">
    <source>
        <dbReference type="EMBL" id="KAG5674047.1"/>
    </source>
</evidence>
<dbReference type="OrthoDB" id="10398306at2759"/>
<feature type="transmembrane region" description="Helical" evidence="1">
    <location>
        <begin position="124"/>
        <end position="143"/>
    </location>
</feature>
<dbReference type="Proteomes" id="UP001107558">
    <property type="component" value="Chromosome 3"/>
</dbReference>
<keyword evidence="1" id="KW-1133">Transmembrane helix</keyword>
<comment type="caution">
    <text evidence="2">The sequence shown here is derived from an EMBL/GenBank/DDBJ whole genome shotgun (WGS) entry which is preliminary data.</text>
</comment>
<keyword evidence="1" id="KW-0472">Membrane</keyword>
<evidence type="ECO:0000313" key="3">
    <source>
        <dbReference type="Proteomes" id="UP001107558"/>
    </source>
</evidence>
<protein>
    <submittedName>
        <fullName evidence="2">Uncharacterized protein</fullName>
    </submittedName>
</protein>
<proteinExistence type="predicted"/>
<sequence length="186" mass="21931">MNLSFLGSKCSAPQSIFTFLIKFMLSHSSAFESACSFCPFGYCYKYFFGTYAAFQIIYATKKIFELFQEPSFDDYEDEELLLIVPYLQLPVSLRNFNLICYTLTFTSNLDLFLRTIMSENVEELISFTSISLFLIAFSWYYYYKHFEKFTSSEKIIRLIINIASILNLSFFLCFIFENYKNCTSLY</sequence>